<dbReference type="GO" id="GO:0008652">
    <property type="term" value="P:amino acid biosynthetic process"/>
    <property type="evidence" value="ECO:0007669"/>
    <property type="project" value="UniProtKB-KW"/>
</dbReference>
<keyword evidence="7" id="KW-0479">Metal-binding</keyword>
<dbReference type="GO" id="GO:0009423">
    <property type="term" value="P:chorismate biosynthetic process"/>
    <property type="evidence" value="ECO:0007669"/>
    <property type="project" value="UniProtKB-UniRule"/>
</dbReference>
<evidence type="ECO:0000256" key="6">
    <source>
        <dbReference type="ARBA" id="ARBA00023141"/>
    </source>
</evidence>
<comment type="cofactor">
    <cofactor evidence="7">
        <name>Mg(2+)</name>
        <dbReference type="ChEBI" id="CHEBI:18420"/>
    </cofactor>
    <text evidence="7">Binds 1 Mg(2+) ion per subunit.</text>
</comment>
<keyword evidence="7" id="KW-0460">Magnesium</keyword>
<feature type="binding site" evidence="7">
    <location>
        <position position="84"/>
    </location>
    <ligand>
        <name>substrate</name>
    </ligand>
</feature>
<keyword evidence="7" id="KW-0963">Cytoplasm</keyword>
<keyword evidence="5 7" id="KW-0067">ATP-binding</keyword>
<evidence type="ECO:0000256" key="4">
    <source>
        <dbReference type="ARBA" id="ARBA00022777"/>
    </source>
</evidence>
<keyword evidence="3 7" id="KW-0547">Nucleotide-binding</keyword>
<dbReference type="GO" id="GO:0009073">
    <property type="term" value="P:aromatic amino acid family biosynthetic process"/>
    <property type="evidence" value="ECO:0007669"/>
    <property type="project" value="UniProtKB-KW"/>
</dbReference>
<dbReference type="RefSeq" id="WP_148065675.1">
    <property type="nucleotide sequence ID" value="NZ_VRYZ01000009.1"/>
</dbReference>
<name>A0A5C8ZLG8_9GAMM</name>
<comment type="subunit">
    <text evidence="7">Monomer.</text>
</comment>
<organism evidence="8 9">
    <name type="scientific">Parahaliea aestuarii</name>
    <dbReference type="NCBI Taxonomy" id="1852021"/>
    <lineage>
        <taxon>Bacteria</taxon>
        <taxon>Pseudomonadati</taxon>
        <taxon>Pseudomonadota</taxon>
        <taxon>Gammaproteobacteria</taxon>
        <taxon>Cellvibrionales</taxon>
        <taxon>Halieaceae</taxon>
        <taxon>Parahaliea</taxon>
    </lineage>
</organism>
<reference evidence="8 9" key="1">
    <citation type="submission" date="2019-08" db="EMBL/GenBank/DDBJ databases">
        <title>Parahaliea maris sp. nov., isolated from the surface seawater.</title>
        <authorList>
            <person name="Liu Y."/>
        </authorList>
    </citation>
    <scope>NUCLEOTIDE SEQUENCE [LARGE SCALE GENOMIC DNA]</scope>
    <source>
        <strain evidence="8 9">S2-26</strain>
    </source>
</reference>
<evidence type="ECO:0000313" key="9">
    <source>
        <dbReference type="Proteomes" id="UP000321933"/>
    </source>
</evidence>
<dbReference type="EC" id="2.7.1.71" evidence="7"/>
<dbReference type="Pfam" id="PF01202">
    <property type="entry name" value="SKI"/>
    <property type="match status" value="1"/>
</dbReference>
<evidence type="ECO:0000313" key="8">
    <source>
        <dbReference type="EMBL" id="TXS89313.1"/>
    </source>
</evidence>
<comment type="pathway">
    <text evidence="7">Metabolic intermediate biosynthesis; chorismate biosynthesis; chorismate from D-erythrose 4-phosphate and phosphoenolpyruvate: step 5/7.</text>
</comment>
<feature type="binding site" evidence="7">
    <location>
        <begin position="17"/>
        <end position="22"/>
    </location>
    <ligand>
        <name>ATP</name>
        <dbReference type="ChEBI" id="CHEBI:30616"/>
    </ligand>
</feature>
<dbReference type="CDD" id="cd00464">
    <property type="entry name" value="SK"/>
    <property type="match status" value="1"/>
</dbReference>
<dbReference type="InterPro" id="IPR027417">
    <property type="entry name" value="P-loop_NTPase"/>
</dbReference>
<comment type="caution">
    <text evidence="7">Lacks conserved residue(s) required for the propagation of feature annotation.</text>
</comment>
<dbReference type="GO" id="GO:0000287">
    <property type="term" value="F:magnesium ion binding"/>
    <property type="evidence" value="ECO:0007669"/>
    <property type="project" value="UniProtKB-UniRule"/>
</dbReference>
<comment type="catalytic activity">
    <reaction evidence="7">
        <text>shikimate + ATP = 3-phosphoshikimate + ADP + H(+)</text>
        <dbReference type="Rhea" id="RHEA:13121"/>
        <dbReference type="ChEBI" id="CHEBI:15378"/>
        <dbReference type="ChEBI" id="CHEBI:30616"/>
        <dbReference type="ChEBI" id="CHEBI:36208"/>
        <dbReference type="ChEBI" id="CHEBI:145989"/>
        <dbReference type="ChEBI" id="CHEBI:456216"/>
        <dbReference type="EC" id="2.7.1.71"/>
    </reaction>
</comment>
<dbReference type="UniPathway" id="UPA00053">
    <property type="reaction ID" value="UER00088"/>
</dbReference>
<comment type="similarity">
    <text evidence="7">Belongs to the shikimate kinase family.</text>
</comment>
<protein>
    <recommendedName>
        <fullName evidence="7">Shikimate kinase</fullName>
        <shortName evidence="7">SK</shortName>
        <ecNumber evidence="7">2.7.1.71</ecNumber>
    </recommendedName>
</protein>
<comment type="function">
    <text evidence="7">Catalyzes the specific phosphorylation of the 3-hydroxyl group of shikimic acid using ATP as a cosubstrate.</text>
</comment>
<dbReference type="Gene3D" id="3.40.50.300">
    <property type="entry name" value="P-loop containing nucleotide triphosphate hydrolases"/>
    <property type="match status" value="1"/>
</dbReference>
<dbReference type="SUPFAM" id="SSF52540">
    <property type="entry name" value="P-loop containing nucleoside triphosphate hydrolases"/>
    <property type="match status" value="1"/>
</dbReference>
<evidence type="ECO:0000256" key="5">
    <source>
        <dbReference type="ARBA" id="ARBA00022840"/>
    </source>
</evidence>
<keyword evidence="2 7" id="KW-0808">Transferase</keyword>
<keyword evidence="9" id="KW-1185">Reference proteome</keyword>
<keyword evidence="6 7" id="KW-0057">Aromatic amino acid biosynthesis</keyword>
<dbReference type="PRINTS" id="PR01100">
    <property type="entry name" value="SHIKIMTKNASE"/>
</dbReference>
<dbReference type="InterPro" id="IPR031322">
    <property type="entry name" value="Shikimate/glucono_kinase"/>
</dbReference>
<dbReference type="GO" id="GO:0005524">
    <property type="term" value="F:ATP binding"/>
    <property type="evidence" value="ECO:0007669"/>
    <property type="project" value="UniProtKB-UniRule"/>
</dbReference>
<accession>A0A5C8ZLG8</accession>
<dbReference type="AlphaFoldDB" id="A0A5C8ZLG8"/>
<keyword evidence="1 7" id="KW-0028">Amino-acid biosynthesis</keyword>
<sequence length="172" mass="18196">MRDPHLPSTISLIGMPGAGKSTVGVILAKLTGLAFSDTDLAIQLREDATLQEIVDGRGHLALRQIEEEVLLEVDLERAVISTGGSVVYSEAIMQRLREAGPVVYIRVDLPVLEERVAAAPLRGIASGAAQSFADIFSERTPLYEHYADITVDGCAGSADTVAALILAAVSAR</sequence>
<evidence type="ECO:0000256" key="3">
    <source>
        <dbReference type="ARBA" id="ARBA00022741"/>
    </source>
</evidence>
<dbReference type="GO" id="GO:0004765">
    <property type="term" value="F:shikimate kinase activity"/>
    <property type="evidence" value="ECO:0007669"/>
    <property type="project" value="UniProtKB-UniRule"/>
</dbReference>
<comment type="caution">
    <text evidence="8">The sequence shown here is derived from an EMBL/GenBank/DDBJ whole genome shotgun (WGS) entry which is preliminary data.</text>
</comment>
<keyword evidence="4 7" id="KW-0418">Kinase</keyword>
<gene>
    <name evidence="7" type="primary">aroK</name>
    <name evidence="8" type="ORF">FVW59_17500</name>
</gene>
<feature type="binding site" evidence="7">
    <location>
        <position position="63"/>
    </location>
    <ligand>
        <name>substrate</name>
    </ligand>
</feature>
<dbReference type="PANTHER" id="PTHR21087:SF16">
    <property type="entry name" value="SHIKIMATE KINASE 1, CHLOROPLASTIC"/>
    <property type="match status" value="1"/>
</dbReference>
<dbReference type="GO" id="GO:0005829">
    <property type="term" value="C:cytosol"/>
    <property type="evidence" value="ECO:0007669"/>
    <property type="project" value="TreeGrafter"/>
</dbReference>
<dbReference type="OrthoDB" id="9800332at2"/>
<dbReference type="EMBL" id="VRYZ01000009">
    <property type="protein sequence ID" value="TXS89313.1"/>
    <property type="molecule type" value="Genomic_DNA"/>
</dbReference>
<evidence type="ECO:0000256" key="1">
    <source>
        <dbReference type="ARBA" id="ARBA00022605"/>
    </source>
</evidence>
<evidence type="ECO:0000256" key="7">
    <source>
        <dbReference type="HAMAP-Rule" id="MF_00109"/>
    </source>
</evidence>
<feature type="binding site" evidence="7">
    <location>
        <position position="139"/>
    </location>
    <ligand>
        <name>substrate</name>
    </ligand>
</feature>
<comment type="subcellular location">
    <subcellularLocation>
        <location evidence="7">Cytoplasm</location>
    </subcellularLocation>
</comment>
<evidence type="ECO:0000256" key="2">
    <source>
        <dbReference type="ARBA" id="ARBA00022679"/>
    </source>
</evidence>
<dbReference type="HAMAP" id="MF_00109">
    <property type="entry name" value="Shikimate_kinase"/>
    <property type="match status" value="1"/>
</dbReference>
<dbReference type="Proteomes" id="UP000321933">
    <property type="component" value="Unassembled WGS sequence"/>
</dbReference>
<dbReference type="PANTHER" id="PTHR21087">
    <property type="entry name" value="SHIKIMATE KINASE"/>
    <property type="match status" value="1"/>
</dbReference>
<proteinExistence type="inferred from homology"/>
<feature type="binding site" evidence="7">
    <location>
        <position position="39"/>
    </location>
    <ligand>
        <name>substrate</name>
    </ligand>
</feature>
<feature type="binding site" evidence="7">
    <location>
        <position position="21"/>
    </location>
    <ligand>
        <name>Mg(2+)</name>
        <dbReference type="ChEBI" id="CHEBI:18420"/>
    </ligand>
</feature>
<dbReference type="InterPro" id="IPR000623">
    <property type="entry name" value="Shikimate_kinase/TSH1"/>
</dbReference>